<reference evidence="3" key="1">
    <citation type="journal article" date="2021" name="Microorganisms">
        <title>The Ever-Expanding Pseudomonas Genus: Description of 43 New Species and Partition of the Pseudomonas putida Group.</title>
        <authorList>
            <person name="Girard L."/>
            <person name="Lood C."/>
            <person name="Hofte M."/>
            <person name="Vandamme P."/>
            <person name="Rokni-Zadeh H."/>
            <person name="van Noort V."/>
            <person name="Lavigne R."/>
            <person name="De Mot R."/>
        </authorList>
    </citation>
    <scope>NUCLEOTIDE SEQUENCE</scope>
    <source>
        <strain evidence="3">COW40</strain>
    </source>
</reference>
<sequence>MSLMTAAPLRTLGLLAALFAPLAPADETDTGKDADKARAEAISEGRWQGLGSMADLYLNGASPAEFLEAGDEEKSKHHNYAGAAAFYLTAARLDPNNAFASYQAAAALSALDSPEFAVDYLDQARERGFWQVLIMKEDYELVQMRKYPQYRKLLEAAEKNYAKHAKDAGLAAFSIPKGKAPAGGWPVLVWLSGYGTEGSSGTDMRAELVGDKAVLVALNGTLKRNDHSFMWEPRSVEPTAKAIDAALKKLASNTPIDRSRVALMGFSQGAQHAAHLLASYPQQYSGALIVSPGGFDMPFTEHQARGKRVVVLHGAQEGKGNLAMASATEQAFAEGNQVQSHEHAEGHTFQDDWESAYPGYVRFALGI</sequence>
<dbReference type="InterPro" id="IPR003140">
    <property type="entry name" value="PLipase/COase/thioEstase"/>
</dbReference>
<feature type="signal peptide" evidence="1">
    <location>
        <begin position="1"/>
        <end position="25"/>
    </location>
</feature>
<keyword evidence="3" id="KW-0378">Hydrolase</keyword>
<proteinExistence type="predicted"/>
<dbReference type="Pfam" id="PF02230">
    <property type="entry name" value="Abhydrolase_2"/>
    <property type="match status" value="1"/>
</dbReference>
<feature type="domain" description="Phospholipase/carboxylesterase/thioesterase" evidence="2">
    <location>
        <begin position="236"/>
        <end position="338"/>
    </location>
</feature>
<evidence type="ECO:0000313" key="4">
    <source>
        <dbReference type="Proteomes" id="UP001046350"/>
    </source>
</evidence>
<name>A0ABX8N8R9_9PSED</name>
<dbReference type="Proteomes" id="UP001046350">
    <property type="component" value="Chromosome"/>
</dbReference>
<gene>
    <name evidence="3" type="ORF">KSS94_03010</name>
</gene>
<evidence type="ECO:0000259" key="2">
    <source>
        <dbReference type="Pfam" id="PF02230"/>
    </source>
</evidence>
<feature type="chain" id="PRO_5046445140" evidence="1">
    <location>
        <begin position="26"/>
        <end position="367"/>
    </location>
</feature>
<dbReference type="RefSeq" id="WP_217841586.1">
    <property type="nucleotide sequence ID" value="NZ_CP077076.1"/>
</dbReference>
<evidence type="ECO:0000256" key="1">
    <source>
        <dbReference type="SAM" id="SignalP"/>
    </source>
</evidence>
<protein>
    <submittedName>
        <fullName evidence="3">Dienelactone hydrolase family protein</fullName>
    </submittedName>
</protein>
<keyword evidence="4" id="KW-1185">Reference proteome</keyword>
<accession>A0ABX8N8R9</accession>
<dbReference type="GO" id="GO:0016787">
    <property type="term" value="F:hydrolase activity"/>
    <property type="evidence" value="ECO:0007669"/>
    <property type="project" value="UniProtKB-KW"/>
</dbReference>
<evidence type="ECO:0000313" key="3">
    <source>
        <dbReference type="EMBL" id="QXH52123.1"/>
    </source>
</evidence>
<keyword evidence="1" id="KW-0732">Signal</keyword>
<organism evidence="3 4">
    <name type="scientific">Pseudomonas fakonensis</name>
    <dbReference type="NCBI Taxonomy" id="2842355"/>
    <lineage>
        <taxon>Bacteria</taxon>
        <taxon>Pseudomonadati</taxon>
        <taxon>Pseudomonadota</taxon>
        <taxon>Gammaproteobacteria</taxon>
        <taxon>Pseudomonadales</taxon>
        <taxon>Pseudomonadaceae</taxon>
        <taxon>Pseudomonas</taxon>
    </lineage>
</organism>
<dbReference type="EMBL" id="CP077076">
    <property type="protein sequence ID" value="QXH52123.1"/>
    <property type="molecule type" value="Genomic_DNA"/>
</dbReference>